<dbReference type="InterPro" id="IPR029062">
    <property type="entry name" value="Class_I_gatase-like"/>
</dbReference>
<name>A0A6J4RZ16_9ACTN</name>
<dbReference type="Gene3D" id="3.40.50.880">
    <property type="match status" value="1"/>
</dbReference>
<evidence type="ECO:0000256" key="4">
    <source>
        <dbReference type="ARBA" id="ARBA00022962"/>
    </source>
</evidence>
<protein>
    <recommendedName>
        <fullName evidence="2">aminodeoxychorismate synthase</fullName>
        <ecNumber evidence="2">2.6.1.85</ecNumber>
    </recommendedName>
</protein>
<evidence type="ECO:0000259" key="7">
    <source>
        <dbReference type="Pfam" id="PF00425"/>
    </source>
</evidence>
<dbReference type="EC" id="2.6.1.85" evidence="2"/>
<sequence length="714" mass="76624">MTTLLIDNYDSYTFNLYQLLASVAGEEPVVVRNDETQWGTLAAHPWDRIVVSPGPGRPERERDLGIGRDALAQREIPVLGVCLGHQGLAHVHGASVVRAEQIVHGQISRVFHSGEGLFENIPQGFHAVRYHSLVVEPALPAQLEAVAWADDGTLMALCDRERPAWGVQFHPESIGTEHGEQLVANFIALSPGRRSPRSATALPHSTVVPGGRAPAHSSGAVQVAHRVVDAIADAESSFATLFGDRAHAFWLDSSRVDRALSRFSFMGAAIGGLGAQVRYSVAGSLLSVTRGGETRVHAEKLLEYLSRELARLHTASPELPFDLNGGFVGYLGYELKADCGATAAHESDLPDAFLLLADRIVALDHELGRTHLLALSDGSPREVASAEDWLAATAETLDALPVLGEPRMLDHGQAALEFTLSRGREHYKANIETCKRLLESGESYEICLTNKLTVPALNDTFELYRVLRRVNPAPYSAYLRMQEGAVLSSSPERFLRATRDRMVEAKPIKGTARRGADPAADGAAREALARSPKDRAEHLMIVDLLRNDLGLVSQIGSVHVSRLMAVESYETVHQLVSTIRGRLRDDVDLVDCIRATFPGGSMTGAPKLRTMEIIDALEGAARGVYSGALGYLALNGTADLSIVIRTLVTTQAGAAIGSGGAIVMLSDAEDEYDEMLLKAQPLLDAVSMSGAALAPAPGAGIAPASGRPGRRPRD</sequence>
<accession>A0A6J4RZ16</accession>
<feature type="region of interest" description="Disordered" evidence="5">
    <location>
        <begin position="508"/>
        <end position="530"/>
    </location>
</feature>
<dbReference type="FunFam" id="3.40.50.880:FF:000003">
    <property type="entry name" value="Anthranilate synthase component II"/>
    <property type="match status" value="1"/>
</dbReference>
<dbReference type="InterPro" id="IPR017926">
    <property type="entry name" value="GATASE"/>
</dbReference>
<feature type="domain" description="Glutamine amidotransferase" evidence="6">
    <location>
        <begin position="4"/>
        <end position="187"/>
    </location>
</feature>
<dbReference type="AlphaFoldDB" id="A0A6J4RZ16"/>
<comment type="similarity">
    <text evidence="1">In the C-terminal section; belongs to the anthranilate synthase component I family.</text>
</comment>
<dbReference type="GO" id="GO:0000162">
    <property type="term" value="P:L-tryptophan biosynthetic process"/>
    <property type="evidence" value="ECO:0007669"/>
    <property type="project" value="TreeGrafter"/>
</dbReference>
<dbReference type="GO" id="GO:0009396">
    <property type="term" value="P:folic acid-containing compound biosynthetic process"/>
    <property type="evidence" value="ECO:0007669"/>
    <property type="project" value="InterPro"/>
</dbReference>
<dbReference type="GO" id="GO:0046820">
    <property type="term" value="F:4-amino-4-deoxychorismate synthase activity"/>
    <property type="evidence" value="ECO:0007669"/>
    <property type="project" value="UniProtKB-EC"/>
</dbReference>
<dbReference type="NCBIfam" id="TIGR00553">
    <property type="entry name" value="pabB"/>
    <property type="match status" value="1"/>
</dbReference>
<proteinExistence type="inferred from homology"/>
<organism evidence="9">
    <name type="scientific">uncultured Solirubrobacteraceae bacterium</name>
    <dbReference type="NCBI Taxonomy" id="1162706"/>
    <lineage>
        <taxon>Bacteria</taxon>
        <taxon>Bacillati</taxon>
        <taxon>Actinomycetota</taxon>
        <taxon>Thermoleophilia</taxon>
        <taxon>Solirubrobacterales</taxon>
        <taxon>Solirubrobacteraceae</taxon>
        <taxon>environmental samples</taxon>
    </lineage>
</organism>
<dbReference type="GO" id="GO:0008153">
    <property type="term" value="P:4-aminobenzoate biosynthetic process"/>
    <property type="evidence" value="ECO:0007669"/>
    <property type="project" value="TreeGrafter"/>
</dbReference>
<feature type="compositionally biased region" description="Low complexity" evidence="5">
    <location>
        <begin position="693"/>
        <end position="707"/>
    </location>
</feature>
<keyword evidence="9" id="KW-0032">Aminotransferase</keyword>
<dbReference type="Gene3D" id="3.60.120.10">
    <property type="entry name" value="Anthranilate synthase"/>
    <property type="match status" value="1"/>
</dbReference>
<dbReference type="CDD" id="cd01743">
    <property type="entry name" value="GATase1_Anthranilate_Synthase"/>
    <property type="match status" value="1"/>
</dbReference>
<dbReference type="PRINTS" id="PR00097">
    <property type="entry name" value="ANTSNTHASEII"/>
</dbReference>
<dbReference type="PANTHER" id="PTHR11236">
    <property type="entry name" value="AMINOBENZOATE/ANTHRANILATE SYNTHASE"/>
    <property type="match status" value="1"/>
</dbReference>
<dbReference type="GO" id="GO:0005737">
    <property type="term" value="C:cytoplasm"/>
    <property type="evidence" value="ECO:0007669"/>
    <property type="project" value="TreeGrafter"/>
</dbReference>
<evidence type="ECO:0000256" key="3">
    <source>
        <dbReference type="ARBA" id="ARBA00022679"/>
    </source>
</evidence>
<feature type="domain" description="Chorismate-utilising enzyme C-terminal" evidence="7">
    <location>
        <begin position="424"/>
        <end position="678"/>
    </location>
</feature>
<evidence type="ECO:0000256" key="1">
    <source>
        <dbReference type="ARBA" id="ARBA00005970"/>
    </source>
</evidence>
<evidence type="ECO:0000313" key="9">
    <source>
        <dbReference type="EMBL" id="CAA9485411.1"/>
    </source>
</evidence>
<evidence type="ECO:0000256" key="5">
    <source>
        <dbReference type="SAM" id="MobiDB-lite"/>
    </source>
</evidence>
<evidence type="ECO:0000256" key="2">
    <source>
        <dbReference type="ARBA" id="ARBA00013139"/>
    </source>
</evidence>
<dbReference type="PRINTS" id="PR00096">
    <property type="entry name" value="GATASE"/>
</dbReference>
<dbReference type="PRINTS" id="PR00099">
    <property type="entry name" value="CPSGATASE"/>
</dbReference>
<keyword evidence="4" id="KW-0315">Glutamine amidotransferase</keyword>
<dbReference type="InterPro" id="IPR019999">
    <property type="entry name" value="Anth_synth_I-like"/>
</dbReference>
<dbReference type="Pfam" id="PF00117">
    <property type="entry name" value="GATase"/>
    <property type="match status" value="1"/>
</dbReference>
<keyword evidence="3 9" id="KW-0808">Transferase</keyword>
<dbReference type="InterPro" id="IPR005801">
    <property type="entry name" value="ADC_synthase"/>
</dbReference>
<dbReference type="NCBIfam" id="TIGR00566">
    <property type="entry name" value="trpG_papA"/>
    <property type="match status" value="1"/>
</dbReference>
<dbReference type="InterPro" id="IPR005802">
    <property type="entry name" value="ADC_synth_comp_1"/>
</dbReference>
<dbReference type="PANTHER" id="PTHR11236:SF18">
    <property type="entry name" value="AMINODEOXYCHORISMATE SYNTHASE"/>
    <property type="match status" value="1"/>
</dbReference>
<feature type="region of interest" description="Disordered" evidence="5">
    <location>
        <begin position="693"/>
        <end position="714"/>
    </location>
</feature>
<evidence type="ECO:0000259" key="8">
    <source>
        <dbReference type="Pfam" id="PF04715"/>
    </source>
</evidence>
<evidence type="ECO:0000259" key="6">
    <source>
        <dbReference type="Pfam" id="PF00117"/>
    </source>
</evidence>
<dbReference type="InterPro" id="IPR006221">
    <property type="entry name" value="TrpG/PapA_dom"/>
</dbReference>
<dbReference type="EMBL" id="CADCVQ010000054">
    <property type="protein sequence ID" value="CAA9485411.1"/>
    <property type="molecule type" value="Genomic_DNA"/>
</dbReference>
<dbReference type="SUPFAM" id="SSF52317">
    <property type="entry name" value="Class I glutamine amidotransferase-like"/>
    <property type="match status" value="1"/>
</dbReference>
<feature type="domain" description="Anthranilate synthase component I N-terminal" evidence="8">
    <location>
        <begin position="238"/>
        <end position="371"/>
    </location>
</feature>
<dbReference type="SUPFAM" id="SSF56322">
    <property type="entry name" value="ADC synthase"/>
    <property type="match status" value="1"/>
</dbReference>
<dbReference type="Pfam" id="PF00425">
    <property type="entry name" value="Chorismate_bind"/>
    <property type="match status" value="1"/>
</dbReference>
<dbReference type="PROSITE" id="PS51273">
    <property type="entry name" value="GATASE_TYPE_1"/>
    <property type="match status" value="1"/>
</dbReference>
<gene>
    <name evidence="9" type="ORF">AVDCRST_MAG67-2082</name>
</gene>
<dbReference type="InterPro" id="IPR015890">
    <property type="entry name" value="Chorismate_C"/>
</dbReference>
<reference evidence="9" key="1">
    <citation type="submission" date="2020-02" db="EMBL/GenBank/DDBJ databases">
        <authorList>
            <person name="Meier V. D."/>
        </authorList>
    </citation>
    <scope>NUCLEOTIDE SEQUENCE</scope>
    <source>
        <strain evidence="9">AVDCRST_MAG67</strain>
    </source>
</reference>
<dbReference type="InterPro" id="IPR006805">
    <property type="entry name" value="Anth_synth_I_N"/>
</dbReference>
<dbReference type="Pfam" id="PF04715">
    <property type="entry name" value="Anth_synt_I_N"/>
    <property type="match status" value="1"/>
</dbReference>